<dbReference type="Pfam" id="PF18584">
    <property type="entry name" value="SYCP2_SLD"/>
    <property type="match status" value="1"/>
</dbReference>
<dbReference type="InterPro" id="IPR024835">
    <property type="entry name" value="SYCP2-like"/>
</dbReference>
<feature type="region of interest" description="Disordered" evidence="1">
    <location>
        <begin position="1572"/>
        <end position="1679"/>
    </location>
</feature>
<feature type="compositionally biased region" description="Basic residues" evidence="1">
    <location>
        <begin position="1142"/>
        <end position="1153"/>
    </location>
</feature>
<feature type="compositionally biased region" description="Basic and acidic residues" evidence="1">
    <location>
        <begin position="759"/>
        <end position="784"/>
    </location>
</feature>
<feature type="region of interest" description="Disordered" evidence="1">
    <location>
        <begin position="1251"/>
        <end position="1305"/>
    </location>
</feature>
<feature type="compositionally biased region" description="Basic and acidic residues" evidence="1">
    <location>
        <begin position="1633"/>
        <end position="1652"/>
    </location>
</feature>
<organism evidence="3 4">
    <name type="scientific">Dreissena polymorpha</name>
    <name type="common">Zebra mussel</name>
    <name type="synonym">Mytilus polymorpha</name>
    <dbReference type="NCBI Taxonomy" id="45954"/>
    <lineage>
        <taxon>Eukaryota</taxon>
        <taxon>Metazoa</taxon>
        <taxon>Spiralia</taxon>
        <taxon>Lophotrochozoa</taxon>
        <taxon>Mollusca</taxon>
        <taxon>Bivalvia</taxon>
        <taxon>Autobranchia</taxon>
        <taxon>Heteroconchia</taxon>
        <taxon>Euheterodonta</taxon>
        <taxon>Imparidentia</taxon>
        <taxon>Neoheterodontei</taxon>
        <taxon>Myida</taxon>
        <taxon>Dreissenoidea</taxon>
        <taxon>Dreissenidae</taxon>
        <taxon>Dreissena</taxon>
    </lineage>
</organism>
<evidence type="ECO:0000256" key="1">
    <source>
        <dbReference type="SAM" id="MobiDB-lite"/>
    </source>
</evidence>
<evidence type="ECO:0000313" key="4">
    <source>
        <dbReference type="Proteomes" id="UP000828390"/>
    </source>
</evidence>
<sequence>MNSSKKLIEWMNNNSESASNSHGLSSALLKQCCKELETCMLSLSGNPTAVVELMSAVQHVVKSNIERFNYLKENGLLGLISNALSNLAARLSREGPTDTNNGLIELVVETVNVLGDVNLNAKSAVLTEVGPFVTDLLLHKLMGFQTRMEVLKSVNTLLEQCPTTAKESFLNSAGNVNRLNQMAELIKNVGDYEFQVGMVECLMRMFPRKHRLAYASKFIQDHAMLEGFMAIKDKEFETDCRLFLNNVNSRADDPSKGVFSLPCIAAFVGNKELKKPSDPGYEEFWVDFNIGSERVTLFCEHSSLCSQSSQFDEELWETVAIYKADVQSISQLVEDGMVVLEVCLRSPVCDIYPSQHQDITDSTIRIQFNALLEDHVSHATEYTLNLSKKTCKASTVEEPLQISMKQVQTEDSQSQKLEKQRRRKQECAQSCQSSQESVSIRKQKVSVPSEPMFSPVIDRNSKVGENIKKMNADAECIPESQNIVEEVAVAISKSCGQRQESKNFTVPKTPVRKNTQGKPKVKTPVVTVTPPTKKTKPAVLDIEEDTLIAVKISAPECYKQTLYDMLPPKRGDRIKKGKASLADRTIDSGISLDDSKMSCGTELFTLKEADDQKVDDINDKQEIDDGIIKEMNKKEKQTNMSKKLNLKNRKADIEDDGNNLQMTIKESQDIDYNSIDSLKQEFKPTHIEVNAKFKKNNAEAKSKPKQTKVEAKTKPKQTKVEAKTKAEHKQTNVEVKEDHTQTNAEAKAESKQPNSVTIAEHKIPNVEAKTKPKQTNIEEKEQKNNKAKAKHREANGEAKAKSKLASVDEKADEEQKNKETKPKPIETDVESGTPDSDSKEDIRSADNAYDCLEDCDSIPDSYETVQIEKQGRSAKVNTQSPSIKSRVVEESNAPSPYSNEKVYKEAKNKSDAEKFKKKNSFVDEDKSLKELCEFDVKEKAKTFQVKNLKSSFPENKKKTNINDTNLEELYTFNEADIGSAAENKAKIKQSAKSQDKVKNLKIKTSKVEAKPAKQISSAMSENLPSRSLRTRKQKQSYKENQNSDEDILSSNSPEHVRLEKHHENTATNSQYSVASGESDDGCLLRRNNYQISSVSGSQTVKQSELIDLTQSAPNKCYDDNEFQNDLEFEKSLSQQDKEIKPKKGKGKQKASKNKLHEEQGVEISANKKTDSINEAISYIQGKQSKLKNEQTKDRAMRIVHVAPIMNSPDLSRTNSSESLVIEKDDSYNARRYRLELELFGRKTSTYTSKKCGKNGSSMYKDNHGIKSKSYDQVIETDDDSCVENPKKRGHKNNPKSQNEKQKVKSKSYLLSQSFEEVKDGHSTMKQATFQTVTEDSQEMKVFQVSYAKSNTSYKKQNVVKGKNKKDEDYDPYDFYQQCENSSLRSERLMRKDQSIILNKKIKEKQKRKEAIQTKYDDGDSKMERSFMNSHHDKENTLAKDPTTNKWYRKKNTLSNEKQSLPNRPTCVDGVDDCDIEMMRHDQNTEDVDIPGNFSKILQNISSIKCSNEHENSNEMDSQINASMDIKSPNSVASCSITPTLASAKRKYYNPLNVSVVKTPQLPLATPNIHLESPVRIDAKHKRHPRHKDEMEPKYSEDDEKQSTVERSKKSGRKSRSSTESVSFLEESYNVSSKSEKSWIAERKKKPREKERLQTYNCKAKQKPSWPQDSQDEDKDEETDDVMLNKRSPVCSQGLPSSLGIGNVFDEKLSISTVQTTPVCSIQGSRKSGSKFDLGSLLSMQVPGFDFNNLYSNCDADDAHTAFMSLDVENYVNEVQTKHHNVNVMQMGADGFVSGPSSEVRPTRTALKRKYP</sequence>
<dbReference type="Proteomes" id="UP000828390">
    <property type="component" value="Unassembled WGS sequence"/>
</dbReference>
<feature type="region of interest" description="Disordered" evidence="1">
    <location>
        <begin position="1132"/>
        <end position="1164"/>
    </location>
</feature>
<reference evidence="3" key="1">
    <citation type="journal article" date="2019" name="bioRxiv">
        <title>The Genome of the Zebra Mussel, Dreissena polymorpha: A Resource for Invasive Species Research.</title>
        <authorList>
            <person name="McCartney M.A."/>
            <person name="Auch B."/>
            <person name="Kono T."/>
            <person name="Mallez S."/>
            <person name="Zhang Y."/>
            <person name="Obille A."/>
            <person name="Becker A."/>
            <person name="Abrahante J.E."/>
            <person name="Garbe J."/>
            <person name="Badalamenti J.P."/>
            <person name="Herman A."/>
            <person name="Mangelson H."/>
            <person name="Liachko I."/>
            <person name="Sullivan S."/>
            <person name="Sone E.D."/>
            <person name="Koren S."/>
            <person name="Silverstein K.A.T."/>
            <person name="Beckman K.B."/>
            <person name="Gohl D.M."/>
        </authorList>
    </citation>
    <scope>NUCLEOTIDE SEQUENCE</scope>
    <source>
        <strain evidence="3">Duluth1</strain>
        <tissue evidence="3">Whole animal</tissue>
    </source>
</reference>
<gene>
    <name evidence="3" type="ORF">DPMN_137618</name>
</gene>
<dbReference type="PANTHER" id="PTHR15607">
    <property type="entry name" value="SYNAPTONEMAL COMPLEX PROTEIN-RELATED"/>
    <property type="match status" value="1"/>
</dbReference>
<feature type="compositionally biased region" description="Polar residues" evidence="1">
    <location>
        <begin position="1014"/>
        <end position="1027"/>
    </location>
</feature>
<name>A0A9D4JJ02_DREPO</name>
<reference evidence="3" key="2">
    <citation type="submission" date="2020-11" db="EMBL/GenBank/DDBJ databases">
        <authorList>
            <person name="McCartney M.A."/>
            <person name="Auch B."/>
            <person name="Kono T."/>
            <person name="Mallez S."/>
            <person name="Becker A."/>
            <person name="Gohl D.M."/>
            <person name="Silverstein K.A.T."/>
            <person name="Koren S."/>
            <person name="Bechman K.B."/>
            <person name="Herman A."/>
            <person name="Abrahante J.E."/>
            <person name="Garbe J."/>
        </authorList>
    </citation>
    <scope>NUCLEOTIDE SEQUENCE</scope>
    <source>
        <strain evidence="3">Duluth1</strain>
        <tissue evidence="3">Whole animal</tissue>
    </source>
</reference>
<keyword evidence="4" id="KW-1185">Reference proteome</keyword>
<feature type="compositionally biased region" description="Basic and acidic residues" evidence="1">
    <location>
        <begin position="901"/>
        <end position="919"/>
    </location>
</feature>
<feature type="compositionally biased region" description="Basic and acidic residues" evidence="1">
    <location>
        <begin position="695"/>
        <end position="750"/>
    </location>
</feature>
<dbReference type="InterPro" id="IPR040560">
    <property type="entry name" value="SYCP2_SLD"/>
</dbReference>
<comment type="caution">
    <text evidence="3">The sequence shown here is derived from an EMBL/GenBank/DDBJ whole genome shotgun (WGS) entry which is preliminary data.</text>
</comment>
<dbReference type="EMBL" id="JAIWYP010000006">
    <property type="protein sequence ID" value="KAH3809257.1"/>
    <property type="molecule type" value="Genomic_DNA"/>
</dbReference>
<feature type="region of interest" description="Disordered" evidence="1">
    <location>
        <begin position="983"/>
        <end position="1078"/>
    </location>
</feature>
<feature type="non-terminal residue" evidence="3">
    <location>
        <position position="1"/>
    </location>
</feature>
<feature type="compositionally biased region" description="Basic and acidic residues" evidence="1">
    <location>
        <begin position="792"/>
        <end position="826"/>
    </location>
</feature>
<feature type="compositionally biased region" description="Basic and acidic residues" evidence="1">
    <location>
        <begin position="1054"/>
        <end position="1064"/>
    </location>
</feature>
<feature type="compositionally biased region" description="Polar residues" evidence="1">
    <location>
        <begin position="1065"/>
        <end position="1075"/>
    </location>
</feature>
<proteinExistence type="predicted"/>
<dbReference type="PANTHER" id="PTHR15607:SF18">
    <property type="entry name" value="SYNAPTONEMAL COMPLEX PROTEIN 2-LIKE ISOFORM X1"/>
    <property type="match status" value="1"/>
</dbReference>
<feature type="region of interest" description="Disordered" evidence="1">
    <location>
        <begin position="868"/>
        <end position="919"/>
    </location>
</feature>
<feature type="compositionally biased region" description="Basic and acidic residues" evidence="1">
    <location>
        <begin position="1154"/>
        <end position="1164"/>
    </location>
</feature>
<feature type="domain" description="Synaptonemal complex protein 2 Spt16M-like" evidence="2">
    <location>
        <begin position="258"/>
        <end position="349"/>
    </location>
</feature>
<feature type="compositionally biased region" description="Basic and acidic residues" evidence="1">
    <location>
        <begin position="1586"/>
        <end position="1608"/>
    </location>
</feature>
<feature type="compositionally biased region" description="Acidic residues" evidence="1">
    <location>
        <begin position="1669"/>
        <end position="1679"/>
    </location>
</feature>
<protein>
    <recommendedName>
        <fullName evidence="2">Synaptonemal complex protein 2 Spt16M-like domain-containing protein</fullName>
    </recommendedName>
</protein>
<feature type="region of interest" description="Disordered" evidence="1">
    <location>
        <begin position="695"/>
        <end position="845"/>
    </location>
</feature>
<accession>A0A9D4JJ02</accession>
<evidence type="ECO:0000313" key="3">
    <source>
        <dbReference type="EMBL" id="KAH3809257.1"/>
    </source>
</evidence>
<feature type="compositionally biased region" description="Basic and acidic residues" evidence="1">
    <location>
        <begin position="1132"/>
        <end position="1141"/>
    </location>
</feature>
<evidence type="ECO:0000259" key="2">
    <source>
        <dbReference type="Pfam" id="PF18584"/>
    </source>
</evidence>